<comment type="similarity">
    <text evidence="2">Belongs to the calycin superfamily. Fatty-acid binding protein (FABP) family.</text>
</comment>
<dbReference type="EMBL" id="RHFK02000014">
    <property type="protein sequence ID" value="TWW65189.1"/>
    <property type="molecule type" value="Genomic_DNA"/>
</dbReference>
<accession>A0A5C6NEM5</accession>
<dbReference type="Pfam" id="PF00061">
    <property type="entry name" value="Lipocalin"/>
    <property type="match status" value="1"/>
</dbReference>
<evidence type="ECO:0000256" key="4">
    <source>
        <dbReference type="ARBA" id="ARBA00022893"/>
    </source>
</evidence>
<keyword evidence="5" id="KW-0683">Retinol-binding</keyword>
<protein>
    <recommendedName>
        <fullName evidence="3">Cellular retinoic acid-binding protein 1</fullName>
    </recommendedName>
    <alternativeName>
        <fullName evidence="6">Cellular retinoic acid-binding protein I</fullName>
    </alternativeName>
</protein>
<dbReference type="SUPFAM" id="SSF50814">
    <property type="entry name" value="Lipocalins"/>
    <property type="match status" value="1"/>
</dbReference>
<dbReference type="InterPro" id="IPR012674">
    <property type="entry name" value="Calycin"/>
</dbReference>
<evidence type="ECO:0000256" key="2">
    <source>
        <dbReference type="ARBA" id="ARBA00008390"/>
    </source>
</evidence>
<evidence type="ECO:0000313" key="9">
    <source>
        <dbReference type="Proteomes" id="UP000324091"/>
    </source>
</evidence>
<dbReference type="Gene3D" id="2.40.128.20">
    <property type="match status" value="1"/>
</dbReference>
<comment type="function">
    <text evidence="1">Cytosolic CRABPs may regulate the access of retinoic acid to the nuclear retinoic acid receptors.</text>
</comment>
<comment type="caution">
    <text evidence="8">The sequence shown here is derived from an EMBL/GenBank/DDBJ whole genome shotgun (WGS) entry which is preliminary data.</text>
</comment>
<dbReference type="PANTHER" id="PTHR11955">
    <property type="entry name" value="FATTY ACID BINDING PROTEIN"/>
    <property type="match status" value="1"/>
</dbReference>
<evidence type="ECO:0000256" key="6">
    <source>
        <dbReference type="ARBA" id="ARBA00030108"/>
    </source>
</evidence>
<evidence type="ECO:0000313" key="8">
    <source>
        <dbReference type="EMBL" id="TWW65189.1"/>
    </source>
</evidence>
<sequence>MAEAFVGTWNLISSEKFDDYMKELGVGMGLRKMGGLAKPSTIISIDGDKVVLKTSSTFKNTEISFKLGEEFDESTADGRNVKSTVNIVDGKMVHVQKWNDKETTLVREVNDKSLTLTLTLGKVVCTRHYEKAE</sequence>
<dbReference type="GO" id="GO:0016918">
    <property type="term" value="F:retinal binding"/>
    <property type="evidence" value="ECO:0007669"/>
    <property type="project" value="UniProtKB-KW"/>
</dbReference>
<organism evidence="8 9">
    <name type="scientific">Takifugu flavidus</name>
    <name type="common">sansaifugu</name>
    <dbReference type="NCBI Taxonomy" id="433684"/>
    <lineage>
        <taxon>Eukaryota</taxon>
        <taxon>Metazoa</taxon>
        <taxon>Chordata</taxon>
        <taxon>Craniata</taxon>
        <taxon>Vertebrata</taxon>
        <taxon>Euteleostomi</taxon>
        <taxon>Actinopterygii</taxon>
        <taxon>Neopterygii</taxon>
        <taxon>Teleostei</taxon>
        <taxon>Neoteleostei</taxon>
        <taxon>Acanthomorphata</taxon>
        <taxon>Eupercaria</taxon>
        <taxon>Tetraodontiformes</taxon>
        <taxon>Tetradontoidea</taxon>
        <taxon>Tetraodontidae</taxon>
        <taxon>Takifugu</taxon>
    </lineage>
</organism>
<gene>
    <name evidence="8" type="ORF">D4764_21G0000890</name>
</gene>
<dbReference type="AlphaFoldDB" id="A0A5C6NEM5"/>
<feature type="domain" description="Lipocalin/cytosolic fatty-acid binding" evidence="7">
    <location>
        <begin position="6"/>
        <end position="131"/>
    </location>
</feature>
<dbReference type="GO" id="GO:0019841">
    <property type="term" value="F:retinol binding"/>
    <property type="evidence" value="ECO:0007669"/>
    <property type="project" value="UniProtKB-KW"/>
</dbReference>
<evidence type="ECO:0000256" key="3">
    <source>
        <dbReference type="ARBA" id="ARBA00013592"/>
    </source>
</evidence>
<dbReference type="InterPro" id="IPR000463">
    <property type="entry name" value="Fatty_acid-bd"/>
</dbReference>
<evidence type="ECO:0000259" key="7">
    <source>
        <dbReference type="Pfam" id="PF00061"/>
    </source>
</evidence>
<name>A0A5C6NEM5_9TELE</name>
<reference evidence="8 9" key="1">
    <citation type="submission" date="2019-04" db="EMBL/GenBank/DDBJ databases">
        <title>Chromosome genome assembly for Takifugu flavidus.</title>
        <authorList>
            <person name="Xiao S."/>
        </authorList>
    </citation>
    <scope>NUCLEOTIDE SEQUENCE [LARGE SCALE GENOMIC DNA]</scope>
    <source>
        <strain evidence="8">HTHZ2018</strain>
        <tissue evidence="8">Muscle</tissue>
    </source>
</reference>
<dbReference type="InterPro" id="IPR031259">
    <property type="entry name" value="ILBP"/>
</dbReference>
<dbReference type="FunFam" id="2.40.128.20:FF:000001">
    <property type="entry name" value="Fatty acid-binding protein, adipocyte"/>
    <property type="match status" value="1"/>
</dbReference>
<dbReference type="CDD" id="cd19443">
    <property type="entry name" value="FABP3-like"/>
    <property type="match status" value="1"/>
</dbReference>
<dbReference type="InterPro" id="IPR000566">
    <property type="entry name" value="Lipocln_cytosolic_FA-bd_dom"/>
</dbReference>
<proteinExistence type="inferred from homology"/>
<evidence type="ECO:0000256" key="5">
    <source>
        <dbReference type="ARBA" id="ARBA00023072"/>
    </source>
</evidence>
<keyword evidence="4" id="KW-0845">Vitamin A</keyword>
<keyword evidence="9" id="KW-1185">Reference proteome</keyword>
<dbReference type="Proteomes" id="UP000324091">
    <property type="component" value="Chromosome 21"/>
</dbReference>
<dbReference type="PRINTS" id="PR00178">
    <property type="entry name" value="FATTYACIDBP"/>
</dbReference>
<evidence type="ECO:0000256" key="1">
    <source>
        <dbReference type="ARBA" id="ARBA00003699"/>
    </source>
</evidence>